<dbReference type="SUPFAM" id="SSF53850">
    <property type="entry name" value="Periplasmic binding protein-like II"/>
    <property type="match status" value="1"/>
</dbReference>
<dbReference type="InterPro" id="IPR000847">
    <property type="entry name" value="LysR_HTH_N"/>
</dbReference>
<dbReference type="GO" id="GO:0003700">
    <property type="term" value="F:DNA-binding transcription factor activity"/>
    <property type="evidence" value="ECO:0007669"/>
    <property type="project" value="InterPro"/>
</dbReference>
<dbReference type="Gene3D" id="1.10.10.10">
    <property type="entry name" value="Winged helix-like DNA-binding domain superfamily/Winged helix DNA-binding domain"/>
    <property type="match status" value="1"/>
</dbReference>
<evidence type="ECO:0000256" key="2">
    <source>
        <dbReference type="ARBA" id="ARBA00023015"/>
    </source>
</evidence>
<dbReference type="PRINTS" id="PR00039">
    <property type="entry name" value="HTHLYSR"/>
</dbReference>
<dbReference type="Pfam" id="PF00126">
    <property type="entry name" value="HTH_1"/>
    <property type="match status" value="1"/>
</dbReference>
<reference evidence="6 7" key="1">
    <citation type="submission" date="2017-06" db="EMBL/GenBank/DDBJ databases">
        <authorList>
            <consortium name="Pathogen Informatics"/>
        </authorList>
    </citation>
    <scope>NUCLEOTIDE SEQUENCE [LARGE SCALE GENOMIC DNA]</scope>
    <source>
        <strain evidence="6 7">NCTC13161</strain>
    </source>
</reference>
<keyword evidence="3" id="KW-0238">DNA-binding</keyword>
<dbReference type="STRING" id="93222.NA29_12220"/>
<organism evidence="6 7">
    <name type="scientific">Pandoraea sputorum</name>
    <dbReference type="NCBI Taxonomy" id="93222"/>
    <lineage>
        <taxon>Bacteria</taxon>
        <taxon>Pseudomonadati</taxon>
        <taxon>Pseudomonadota</taxon>
        <taxon>Betaproteobacteria</taxon>
        <taxon>Burkholderiales</taxon>
        <taxon>Burkholderiaceae</taxon>
        <taxon>Pandoraea</taxon>
    </lineage>
</organism>
<dbReference type="PANTHER" id="PTHR30537:SF5">
    <property type="entry name" value="HTH-TYPE TRANSCRIPTIONAL ACTIVATOR TTDR-RELATED"/>
    <property type="match status" value="1"/>
</dbReference>
<dbReference type="Pfam" id="PF03466">
    <property type="entry name" value="LysR_substrate"/>
    <property type="match status" value="1"/>
</dbReference>
<evidence type="ECO:0000313" key="6">
    <source>
        <dbReference type="EMBL" id="SNU83651.1"/>
    </source>
</evidence>
<dbReference type="SUPFAM" id="SSF46785">
    <property type="entry name" value="Winged helix' DNA-binding domain"/>
    <property type="match status" value="1"/>
</dbReference>
<dbReference type="RefSeq" id="WP_052252619.1">
    <property type="nucleotide sequence ID" value="NZ_CABPRX010000003.1"/>
</dbReference>
<name>A0A239SE26_9BURK</name>
<dbReference type="PANTHER" id="PTHR30537">
    <property type="entry name" value="HTH-TYPE TRANSCRIPTIONAL REGULATOR"/>
    <property type="match status" value="1"/>
</dbReference>
<dbReference type="InterPro" id="IPR036388">
    <property type="entry name" value="WH-like_DNA-bd_sf"/>
</dbReference>
<dbReference type="PROSITE" id="PS50931">
    <property type="entry name" value="HTH_LYSR"/>
    <property type="match status" value="1"/>
</dbReference>
<dbReference type="InterPro" id="IPR036390">
    <property type="entry name" value="WH_DNA-bd_sf"/>
</dbReference>
<dbReference type="KEGG" id="pspu:NA29_12220"/>
<dbReference type="InterPro" id="IPR058163">
    <property type="entry name" value="LysR-type_TF_proteobact-type"/>
</dbReference>
<proteinExistence type="inferred from homology"/>
<keyword evidence="7" id="KW-1185">Reference proteome</keyword>
<evidence type="ECO:0000259" key="5">
    <source>
        <dbReference type="PROSITE" id="PS50931"/>
    </source>
</evidence>
<evidence type="ECO:0000256" key="4">
    <source>
        <dbReference type="ARBA" id="ARBA00023163"/>
    </source>
</evidence>
<accession>A0A239SE26</accession>
<dbReference type="InterPro" id="IPR005119">
    <property type="entry name" value="LysR_subst-bd"/>
</dbReference>
<comment type="similarity">
    <text evidence="1">Belongs to the LysR transcriptional regulatory family.</text>
</comment>
<feature type="domain" description="HTH lysR-type" evidence="5">
    <location>
        <begin position="7"/>
        <end position="64"/>
    </location>
</feature>
<gene>
    <name evidence="6" type="primary">gcvA_6</name>
    <name evidence="6" type="ORF">SAMEA4530655_01587</name>
</gene>
<protein>
    <submittedName>
        <fullName evidence="6">Gcv operon activator</fullName>
    </submittedName>
</protein>
<evidence type="ECO:0000313" key="7">
    <source>
        <dbReference type="Proteomes" id="UP000215126"/>
    </source>
</evidence>
<keyword evidence="2" id="KW-0805">Transcription regulation</keyword>
<dbReference type="GeneID" id="88094259"/>
<keyword evidence="4" id="KW-0804">Transcription</keyword>
<dbReference type="Gene3D" id="3.40.190.290">
    <property type="match status" value="1"/>
</dbReference>
<dbReference type="Proteomes" id="UP000215126">
    <property type="component" value="Chromosome 1"/>
</dbReference>
<evidence type="ECO:0000256" key="1">
    <source>
        <dbReference type="ARBA" id="ARBA00009437"/>
    </source>
</evidence>
<evidence type="ECO:0000256" key="3">
    <source>
        <dbReference type="ARBA" id="ARBA00023125"/>
    </source>
</evidence>
<dbReference type="FunFam" id="1.10.10.10:FF:000001">
    <property type="entry name" value="LysR family transcriptional regulator"/>
    <property type="match status" value="1"/>
</dbReference>
<sequence>MNRQRIPSLKLLMGFEAAARHGNFSRAADELHVSQSAISHQVQQLEEEVGQPLFRRVGRGVELTVAGEVLQRTVQRSIDTLRSGLGRISTYLDPGLVVIAAPAEVLHGWLSPRVDDLLAQVPSLCPMLSTDESARFIDETDIDIVIGDRPLQQAGLLEMPLLRDEWVIVASEALAEQLSGSPPEKHAEMTSLICLEESFTRDATASLFRNQLAAFHKHAIYDDERLLLDAALRGRGVACVSRLVADECLRQGRLRILAGYPKIAGHTWWISRVAGATRSPVVTQVFDWLVATAERMSNMNDVNDTSDAHGSHSP</sequence>
<dbReference type="AlphaFoldDB" id="A0A239SE26"/>
<dbReference type="GO" id="GO:0003677">
    <property type="term" value="F:DNA binding"/>
    <property type="evidence" value="ECO:0007669"/>
    <property type="project" value="UniProtKB-KW"/>
</dbReference>
<dbReference type="OrthoDB" id="464481at2"/>
<dbReference type="EMBL" id="LT906435">
    <property type="protein sequence ID" value="SNU83651.1"/>
    <property type="molecule type" value="Genomic_DNA"/>
</dbReference>